<dbReference type="EMBL" id="CAJHIS010000007">
    <property type="protein sequence ID" value="CAD6492783.1"/>
    <property type="molecule type" value="Genomic_DNA"/>
</dbReference>
<evidence type="ECO:0000313" key="1">
    <source>
        <dbReference type="EMBL" id="CAD6492783.1"/>
    </source>
</evidence>
<sequence length="113" mass="13286">MITNKKLPDNQITVYQTSDGKINIEVLYANENIWLPQKRIAELFDVDRSVVTRHLKNIFSDNELQEDSVCASFAHTAEDGKEYETFKKIQDENYISDFDKEIKRIKGRKDDDR</sequence>
<evidence type="ECO:0000313" key="2">
    <source>
        <dbReference type="Proteomes" id="UP000634805"/>
    </source>
</evidence>
<name>A0A811TAY0_9EURY</name>
<organism evidence="1 2">
    <name type="scientific">Candidatus Argoarchaeum ethanivorans</name>
    <dbReference type="NCBI Taxonomy" id="2608793"/>
    <lineage>
        <taxon>Archaea</taxon>
        <taxon>Methanobacteriati</taxon>
        <taxon>Methanobacteriota</taxon>
        <taxon>Stenosarchaea group</taxon>
        <taxon>Methanomicrobia</taxon>
        <taxon>Methanosarcinales</taxon>
        <taxon>Methanosarcinales incertae sedis</taxon>
        <taxon>GOM Arc I cluster</taxon>
        <taxon>Candidatus Argoarchaeum</taxon>
    </lineage>
</organism>
<proteinExistence type="predicted"/>
<dbReference type="AlphaFoldDB" id="A0A811TAY0"/>
<gene>
    <name evidence="1" type="ORF">EMLJLAPB_00365</name>
</gene>
<dbReference type="PANTHER" id="PTHR35810:SF1">
    <property type="entry name" value="CYTOPLASMIC PROTEIN"/>
    <property type="match status" value="1"/>
</dbReference>
<protein>
    <recommendedName>
        <fullName evidence="3">Virulence protein</fullName>
    </recommendedName>
</protein>
<evidence type="ECO:0008006" key="3">
    <source>
        <dbReference type="Google" id="ProtNLM"/>
    </source>
</evidence>
<comment type="caution">
    <text evidence="1">The sequence shown here is derived from an EMBL/GenBank/DDBJ whole genome shotgun (WGS) entry which is preliminary data.</text>
</comment>
<accession>A0A811TAY0</accession>
<reference evidence="1" key="1">
    <citation type="submission" date="2020-10" db="EMBL/GenBank/DDBJ databases">
        <authorList>
            <person name="Hahn C.J."/>
            <person name="Laso-Perez R."/>
            <person name="Vulcano F."/>
            <person name="Vaziourakis K.-M."/>
            <person name="Stokke R."/>
            <person name="Steen I.H."/>
            <person name="Teske A."/>
            <person name="Boetius A."/>
            <person name="Liebeke M."/>
            <person name="Amann R."/>
            <person name="Knittel K."/>
        </authorList>
    </citation>
    <scope>NUCLEOTIDE SEQUENCE</scope>
    <source>
        <strain evidence="1">Gfbio:e3339647-f889-4370-9287-4fb5cb688e4c:AG392D22_GoMArc1</strain>
    </source>
</reference>
<dbReference type="Proteomes" id="UP000634805">
    <property type="component" value="Unassembled WGS sequence"/>
</dbReference>
<dbReference type="PANTHER" id="PTHR35810">
    <property type="entry name" value="CYTOPLASMIC PROTEIN-RELATED"/>
    <property type="match status" value="1"/>
</dbReference>